<accession>A0A6S9EHW5</accession>
<protein>
    <recommendedName>
        <fullName evidence="2">YCII-related domain-containing protein</fullName>
    </recommendedName>
</protein>
<keyword evidence="1" id="KW-0732">Signal</keyword>
<dbReference type="EMBL" id="HBIU01037852">
    <property type="protein sequence ID" value="CAE0638573.1"/>
    <property type="molecule type" value="Transcribed_RNA"/>
</dbReference>
<sequence length="144" mass="16005">MLHKIALLVFFLVIILEISAFKLTTGSALNRRVPSSSLKMAENEPAPALPKKLFAVRYTYVENMEERRGAVRAPHLELIKEYEAAGTCVMGGAFIEPVDGGFLLFETEEAAREFVSRDPYVEAGLVPHHDIRAYMCVSGTAFNK</sequence>
<evidence type="ECO:0000256" key="1">
    <source>
        <dbReference type="SAM" id="SignalP"/>
    </source>
</evidence>
<organism evidence="3">
    <name type="scientific">Heterosigma akashiwo</name>
    <name type="common">Chromophytic alga</name>
    <name type="synonym">Heterosigma carterae</name>
    <dbReference type="NCBI Taxonomy" id="2829"/>
    <lineage>
        <taxon>Eukaryota</taxon>
        <taxon>Sar</taxon>
        <taxon>Stramenopiles</taxon>
        <taxon>Ochrophyta</taxon>
        <taxon>Raphidophyceae</taxon>
        <taxon>Chattonellales</taxon>
        <taxon>Chattonellaceae</taxon>
        <taxon>Heterosigma</taxon>
    </lineage>
</organism>
<feature type="signal peptide" evidence="1">
    <location>
        <begin position="1"/>
        <end position="20"/>
    </location>
</feature>
<proteinExistence type="predicted"/>
<reference evidence="3" key="1">
    <citation type="submission" date="2021-01" db="EMBL/GenBank/DDBJ databases">
        <authorList>
            <person name="Corre E."/>
            <person name="Pelletier E."/>
            <person name="Niang G."/>
            <person name="Scheremetjew M."/>
            <person name="Finn R."/>
            <person name="Kale V."/>
            <person name="Holt S."/>
            <person name="Cochrane G."/>
            <person name="Meng A."/>
            <person name="Brown T."/>
            <person name="Cohen L."/>
        </authorList>
    </citation>
    <scope>NUCLEOTIDE SEQUENCE</scope>
    <source>
        <strain evidence="3">CCMP3107</strain>
    </source>
</reference>
<dbReference type="SUPFAM" id="SSF54909">
    <property type="entry name" value="Dimeric alpha+beta barrel"/>
    <property type="match status" value="1"/>
</dbReference>
<feature type="chain" id="PRO_5030159548" description="YCII-related domain-containing protein" evidence="1">
    <location>
        <begin position="21"/>
        <end position="144"/>
    </location>
</feature>
<dbReference type="AlphaFoldDB" id="A0A6S9EHW5"/>
<dbReference type="InterPro" id="IPR011008">
    <property type="entry name" value="Dimeric_a/b-barrel"/>
</dbReference>
<dbReference type="PANTHER" id="PTHR33606">
    <property type="entry name" value="PROTEIN YCII"/>
    <property type="match status" value="1"/>
</dbReference>
<name>A0A6S9EHW5_HETAK</name>
<evidence type="ECO:0000313" key="3">
    <source>
        <dbReference type="EMBL" id="CAE0638573.1"/>
    </source>
</evidence>
<dbReference type="InterPro" id="IPR005545">
    <property type="entry name" value="YCII"/>
</dbReference>
<dbReference type="Gene3D" id="3.30.70.1060">
    <property type="entry name" value="Dimeric alpha+beta barrel"/>
    <property type="match status" value="1"/>
</dbReference>
<dbReference type="PANTHER" id="PTHR33606:SF3">
    <property type="entry name" value="PROTEIN YCII"/>
    <property type="match status" value="1"/>
</dbReference>
<gene>
    <name evidence="3" type="ORF">HAKA00212_LOCUS17357</name>
</gene>
<dbReference type="Pfam" id="PF03795">
    <property type="entry name" value="YCII"/>
    <property type="match status" value="1"/>
</dbReference>
<evidence type="ECO:0000259" key="2">
    <source>
        <dbReference type="Pfam" id="PF03795"/>
    </source>
</evidence>
<feature type="domain" description="YCII-related" evidence="2">
    <location>
        <begin position="54"/>
        <end position="131"/>
    </location>
</feature>
<dbReference type="InterPro" id="IPR051807">
    <property type="entry name" value="Sec-metab_biosynth-assoc"/>
</dbReference>